<dbReference type="InterPro" id="IPR051469">
    <property type="entry name" value="FliN/MopA/SpaO"/>
</dbReference>
<comment type="caution">
    <text evidence="8">The sequence shown here is derived from an EMBL/GenBank/DDBJ whole genome shotgun (WGS) entry which is preliminary data.</text>
</comment>
<dbReference type="RefSeq" id="WP_198733149.1">
    <property type="nucleotide sequence ID" value="NZ_JAEINH010000004.1"/>
</dbReference>
<keyword evidence="8" id="KW-0969">Cilium</keyword>
<protein>
    <submittedName>
        <fullName evidence="8">Flagellar motor switch protein FliN</fullName>
    </submittedName>
</protein>
<dbReference type="InterPro" id="IPR036429">
    <property type="entry name" value="SpoA-like_sf"/>
</dbReference>
<dbReference type="Gene3D" id="2.30.330.10">
    <property type="entry name" value="SpoA-like"/>
    <property type="match status" value="1"/>
</dbReference>
<evidence type="ECO:0000313" key="9">
    <source>
        <dbReference type="Proteomes" id="UP000602087"/>
    </source>
</evidence>
<organism evidence="8 9">
    <name type="scientific">Sanguibacter suaedae</name>
    <dbReference type="NCBI Taxonomy" id="2795737"/>
    <lineage>
        <taxon>Bacteria</taxon>
        <taxon>Bacillati</taxon>
        <taxon>Actinomycetota</taxon>
        <taxon>Actinomycetes</taxon>
        <taxon>Micrococcales</taxon>
        <taxon>Sanguibacteraceae</taxon>
        <taxon>Sanguibacter</taxon>
    </lineage>
</organism>
<dbReference type="GO" id="GO:0006935">
    <property type="term" value="P:chemotaxis"/>
    <property type="evidence" value="ECO:0007669"/>
    <property type="project" value="UniProtKB-KW"/>
</dbReference>
<evidence type="ECO:0000256" key="1">
    <source>
        <dbReference type="ARBA" id="ARBA00004413"/>
    </source>
</evidence>
<evidence type="ECO:0000259" key="7">
    <source>
        <dbReference type="Pfam" id="PF01052"/>
    </source>
</evidence>
<dbReference type="SUPFAM" id="SSF101801">
    <property type="entry name" value="Surface presentation of antigens (SPOA)"/>
    <property type="match status" value="1"/>
</dbReference>
<evidence type="ECO:0000256" key="6">
    <source>
        <dbReference type="ARBA" id="ARBA00023136"/>
    </source>
</evidence>
<dbReference type="GO" id="GO:0003774">
    <property type="term" value="F:cytoskeletal motor activity"/>
    <property type="evidence" value="ECO:0007669"/>
    <property type="project" value="InterPro"/>
</dbReference>
<name>A0A934MD89_9MICO</name>
<dbReference type="InterPro" id="IPR001172">
    <property type="entry name" value="FliN_T3SS_HrcQb"/>
</dbReference>
<gene>
    <name evidence="8" type="primary">fliN</name>
    <name evidence="8" type="ORF">JAV76_06105</name>
</gene>
<evidence type="ECO:0000256" key="2">
    <source>
        <dbReference type="ARBA" id="ARBA00009226"/>
    </source>
</evidence>
<dbReference type="NCBIfam" id="TIGR02480">
    <property type="entry name" value="fliN"/>
    <property type="match status" value="1"/>
</dbReference>
<evidence type="ECO:0000256" key="5">
    <source>
        <dbReference type="ARBA" id="ARBA00022779"/>
    </source>
</evidence>
<keyword evidence="6" id="KW-0472">Membrane</keyword>
<dbReference type="Pfam" id="PF01052">
    <property type="entry name" value="FliMN_C"/>
    <property type="match status" value="1"/>
</dbReference>
<dbReference type="Proteomes" id="UP000602087">
    <property type="component" value="Unassembled WGS sequence"/>
</dbReference>
<evidence type="ECO:0000313" key="8">
    <source>
        <dbReference type="EMBL" id="MBI9114584.1"/>
    </source>
</evidence>
<dbReference type="AlphaFoldDB" id="A0A934MD89"/>
<dbReference type="GO" id="GO:0009425">
    <property type="term" value="C:bacterial-type flagellum basal body"/>
    <property type="evidence" value="ECO:0007669"/>
    <property type="project" value="InterPro"/>
</dbReference>
<evidence type="ECO:0000256" key="3">
    <source>
        <dbReference type="ARBA" id="ARBA00022475"/>
    </source>
</evidence>
<dbReference type="PANTHER" id="PTHR43484">
    <property type="match status" value="1"/>
</dbReference>
<accession>A0A934MD89</accession>
<reference evidence="8" key="1">
    <citation type="submission" date="2020-12" db="EMBL/GenBank/DDBJ databases">
        <title>Sanguibacter suaedae sp. nov., isolated from Suaeda aralocaspica.</title>
        <authorList>
            <person name="Ma Q."/>
        </authorList>
    </citation>
    <scope>NUCLEOTIDE SEQUENCE</scope>
    <source>
        <strain evidence="8">YZGR15</strain>
    </source>
</reference>
<dbReference type="PRINTS" id="PR00956">
    <property type="entry name" value="FLGMOTORFLIN"/>
</dbReference>
<dbReference type="GO" id="GO:0071973">
    <property type="term" value="P:bacterial-type flagellum-dependent cell motility"/>
    <property type="evidence" value="ECO:0007669"/>
    <property type="project" value="InterPro"/>
</dbReference>
<sequence>MNTTPATAGELAQKAADALAALVPSDVPLVAVARPLTDGPTPDEVSVRASYVGARSADLVVVARAAVQEALAGAGALVSIADALRPALEAAAAALGEGVLGEAQIRDAGTAFDADGLELFALEAAGEVRGWFGLRVAAEQAAPASTGSPARAENLRLLYDVEMTLTAEIGRAKLPVRQVLDLTPGTVVELDRVAGSPADLMVNGRLIARGEVVVVDEDYGLRITEILDTSEATA</sequence>
<dbReference type="InterPro" id="IPR012826">
    <property type="entry name" value="FliN"/>
</dbReference>
<keyword evidence="5" id="KW-0283">Flagellar rotation</keyword>
<keyword evidence="8" id="KW-0966">Cell projection</keyword>
<keyword evidence="3" id="KW-1003">Cell membrane</keyword>
<dbReference type="InterPro" id="IPR001543">
    <property type="entry name" value="FliN-like_C"/>
</dbReference>
<comment type="subcellular location">
    <subcellularLocation>
        <location evidence="1">Cell membrane</location>
        <topology evidence="1">Peripheral membrane protein</topology>
        <orientation evidence="1">Cytoplasmic side</orientation>
    </subcellularLocation>
</comment>
<dbReference type="PANTHER" id="PTHR43484:SF1">
    <property type="entry name" value="FLAGELLAR MOTOR SWITCH PROTEIN FLIN"/>
    <property type="match status" value="1"/>
</dbReference>
<keyword evidence="9" id="KW-1185">Reference proteome</keyword>
<keyword evidence="4" id="KW-0145">Chemotaxis</keyword>
<keyword evidence="8" id="KW-0282">Flagellum</keyword>
<evidence type="ECO:0000256" key="4">
    <source>
        <dbReference type="ARBA" id="ARBA00022500"/>
    </source>
</evidence>
<dbReference type="GO" id="GO:0005886">
    <property type="term" value="C:plasma membrane"/>
    <property type="evidence" value="ECO:0007669"/>
    <property type="project" value="UniProtKB-SubCell"/>
</dbReference>
<feature type="domain" description="Flagellar motor switch protein FliN-like C-terminal" evidence="7">
    <location>
        <begin position="157"/>
        <end position="227"/>
    </location>
</feature>
<proteinExistence type="inferred from homology"/>
<dbReference type="EMBL" id="JAEINH010000004">
    <property type="protein sequence ID" value="MBI9114584.1"/>
    <property type="molecule type" value="Genomic_DNA"/>
</dbReference>
<comment type="similarity">
    <text evidence="2">Belongs to the FliN/MopA/SpaO family.</text>
</comment>